<dbReference type="PROSITE" id="PS51257">
    <property type="entry name" value="PROKAR_LIPOPROTEIN"/>
    <property type="match status" value="1"/>
</dbReference>
<organism evidence="8 9">
    <name type="scientific">Chitinophaga chungangae</name>
    <dbReference type="NCBI Taxonomy" id="2821488"/>
    <lineage>
        <taxon>Bacteria</taxon>
        <taxon>Pseudomonadati</taxon>
        <taxon>Bacteroidota</taxon>
        <taxon>Chitinophagia</taxon>
        <taxon>Chitinophagales</taxon>
        <taxon>Chitinophagaceae</taxon>
        <taxon>Chitinophaga</taxon>
    </lineage>
</organism>
<evidence type="ECO:0000313" key="9">
    <source>
        <dbReference type="Proteomes" id="UP000679126"/>
    </source>
</evidence>
<comment type="caution">
    <text evidence="8">The sequence shown here is derived from an EMBL/GenBank/DDBJ whole genome shotgun (WGS) entry which is preliminary data.</text>
</comment>
<evidence type="ECO:0000256" key="1">
    <source>
        <dbReference type="ARBA" id="ARBA00004442"/>
    </source>
</evidence>
<name>A0ABS3Y8I3_9BACT</name>
<dbReference type="SUPFAM" id="SSF48452">
    <property type="entry name" value="TPR-like"/>
    <property type="match status" value="1"/>
</dbReference>
<feature type="domain" description="SusD-like N-terminal" evidence="7">
    <location>
        <begin position="19"/>
        <end position="217"/>
    </location>
</feature>
<dbReference type="InterPro" id="IPR011990">
    <property type="entry name" value="TPR-like_helical_dom_sf"/>
</dbReference>
<keyword evidence="4" id="KW-0472">Membrane</keyword>
<keyword evidence="9" id="KW-1185">Reference proteome</keyword>
<dbReference type="InterPro" id="IPR012944">
    <property type="entry name" value="SusD_RagB_dom"/>
</dbReference>
<dbReference type="Proteomes" id="UP000679126">
    <property type="component" value="Unassembled WGS sequence"/>
</dbReference>
<accession>A0ABS3Y8I3</accession>
<comment type="subcellular location">
    <subcellularLocation>
        <location evidence="1">Cell outer membrane</location>
    </subcellularLocation>
</comment>
<sequence length="611" mass="68831">MNKITCFILLLLTFSSCSKYLDKKPDNLLTEEMIWTTRANAESYLYNIYSHVYSIAGTDGSDFATVGASDESSVSIGTTNVRQMVSGNWSPSSGYFYNWGSYYTGIRKTFIFEQNIDKVPGNQLSAELKAQYKAEVAFLRGYFYWMILKQYGPFVKVTGVLSPNEDYSQYPRAPFSECVAYINEQMDAAAAVLPAEWESSTNLGRPTKGSCWAIQAKAAILAASPLWNGNPAFANFKNQDNTPLAPLTADANLWKTAADAAKKVIDGGKYKLFTNLDNGGSTFDPYASVRDVHLTNWNDEIIFAVVGWSRWGWTKCASPGPGGYNMYCATQNLVDAFSMKNGRTIDDPQSGYVENGFANSADPARPWAHRAGEWNMYADREARFYANIMYNARPVVPAQNTDDRNYYSSDNNANGQGRVEFYYNGKSGQKSSGSNNITGYLPLKRVSPASNIRLDNVSFHGPYILVRYAEILLDYVEALNEYEPSNPDIVKYLNEIRTRAGLPGIDAVYPDAVGDRDKMRAHILRERQVELCFESDRYYTLTRRLLAGLPKYTAIYGMDVNANDNGLGFSFTQFYTRKLYQQRYWDNKMYLFPISLGDIERDRALVQNPGW</sequence>
<reference evidence="9" key="1">
    <citation type="submission" date="2021-03" db="EMBL/GenBank/DDBJ databases">
        <title>Assistant Professor.</title>
        <authorList>
            <person name="Huq M.A."/>
        </authorList>
    </citation>
    <scope>NUCLEOTIDE SEQUENCE [LARGE SCALE GENOMIC DNA]</scope>
    <source>
        <strain evidence="9">MAH-28</strain>
    </source>
</reference>
<comment type="similarity">
    <text evidence="2">Belongs to the SusD family.</text>
</comment>
<dbReference type="Pfam" id="PF14322">
    <property type="entry name" value="SusD-like_3"/>
    <property type="match status" value="1"/>
</dbReference>
<evidence type="ECO:0000256" key="5">
    <source>
        <dbReference type="ARBA" id="ARBA00023237"/>
    </source>
</evidence>
<evidence type="ECO:0000313" key="8">
    <source>
        <dbReference type="EMBL" id="MBO9150805.1"/>
    </source>
</evidence>
<dbReference type="InterPro" id="IPR033985">
    <property type="entry name" value="SusD-like_N"/>
</dbReference>
<proteinExistence type="inferred from homology"/>
<evidence type="ECO:0000259" key="6">
    <source>
        <dbReference type="Pfam" id="PF07980"/>
    </source>
</evidence>
<evidence type="ECO:0000256" key="3">
    <source>
        <dbReference type="ARBA" id="ARBA00022729"/>
    </source>
</evidence>
<evidence type="ECO:0000256" key="4">
    <source>
        <dbReference type="ARBA" id="ARBA00023136"/>
    </source>
</evidence>
<protein>
    <submittedName>
        <fullName evidence="8">RagB/SusD family nutrient uptake outer membrane protein</fullName>
    </submittedName>
</protein>
<feature type="domain" description="RagB/SusD" evidence="6">
    <location>
        <begin position="320"/>
        <end position="611"/>
    </location>
</feature>
<keyword evidence="3" id="KW-0732">Signal</keyword>
<dbReference type="EMBL" id="JAGHKP010000001">
    <property type="protein sequence ID" value="MBO9150805.1"/>
    <property type="molecule type" value="Genomic_DNA"/>
</dbReference>
<gene>
    <name evidence="8" type="ORF">J7I43_01185</name>
</gene>
<dbReference type="RefSeq" id="WP_209142410.1">
    <property type="nucleotide sequence ID" value="NZ_JAGHKP010000001.1"/>
</dbReference>
<keyword evidence="5" id="KW-0998">Cell outer membrane</keyword>
<dbReference type="Pfam" id="PF07980">
    <property type="entry name" value="SusD_RagB"/>
    <property type="match status" value="1"/>
</dbReference>
<dbReference type="Gene3D" id="1.25.40.390">
    <property type="match status" value="1"/>
</dbReference>
<evidence type="ECO:0000256" key="2">
    <source>
        <dbReference type="ARBA" id="ARBA00006275"/>
    </source>
</evidence>
<evidence type="ECO:0000259" key="7">
    <source>
        <dbReference type="Pfam" id="PF14322"/>
    </source>
</evidence>